<dbReference type="OrthoDB" id="1074562at2759"/>
<proteinExistence type="predicted"/>
<dbReference type="InterPro" id="IPR006252">
    <property type="entry name" value="Malate_synthA"/>
</dbReference>
<sequence>MEDAATAEISWQWIKYGVESDRDGIGVRVEKELFGRGVEEEMERIERERLVMIGKEKFKKGMYKEVRRIFTRQCTAQILDDFLTLDAYNRIVLHYPKGLTRL</sequence>
<comment type="caution">
    <text evidence="2">The sequence shown here is derived from an EMBL/GenBank/DDBJ whole genome shotgun (WGS) entry which is preliminary data.</text>
</comment>
<dbReference type="SUPFAM" id="SSF51645">
    <property type="entry name" value="Malate synthase G"/>
    <property type="match status" value="1"/>
</dbReference>
<organism evidence="2 3">
    <name type="scientific">Pyrus ussuriensis x Pyrus communis</name>
    <dbReference type="NCBI Taxonomy" id="2448454"/>
    <lineage>
        <taxon>Eukaryota</taxon>
        <taxon>Viridiplantae</taxon>
        <taxon>Streptophyta</taxon>
        <taxon>Embryophyta</taxon>
        <taxon>Tracheophyta</taxon>
        <taxon>Spermatophyta</taxon>
        <taxon>Magnoliopsida</taxon>
        <taxon>eudicotyledons</taxon>
        <taxon>Gunneridae</taxon>
        <taxon>Pentapetalae</taxon>
        <taxon>rosids</taxon>
        <taxon>fabids</taxon>
        <taxon>Rosales</taxon>
        <taxon>Rosaceae</taxon>
        <taxon>Amygdaloideae</taxon>
        <taxon>Maleae</taxon>
        <taxon>Pyrus</taxon>
    </lineage>
</organism>
<reference evidence="2 3" key="1">
    <citation type="submission" date="2019-09" db="EMBL/GenBank/DDBJ databases">
        <authorList>
            <person name="Ou C."/>
        </authorList>
    </citation>
    <scope>NUCLEOTIDE SEQUENCE [LARGE SCALE GENOMIC DNA]</scope>
    <source>
        <strain evidence="2">S2</strain>
        <tissue evidence="2">Leaf</tissue>
    </source>
</reference>
<keyword evidence="3" id="KW-1185">Reference proteome</keyword>
<dbReference type="Proteomes" id="UP000327157">
    <property type="component" value="Chromosome 14"/>
</dbReference>
<dbReference type="UniPathway" id="UPA00703">
    <property type="reaction ID" value="UER00720"/>
</dbReference>
<dbReference type="GO" id="GO:0004474">
    <property type="term" value="F:malate synthase activity"/>
    <property type="evidence" value="ECO:0007669"/>
    <property type="project" value="InterPro"/>
</dbReference>
<name>A0A5N5G228_9ROSA</name>
<dbReference type="EMBL" id="SMOL01000553">
    <property type="protein sequence ID" value="KAB2609187.1"/>
    <property type="molecule type" value="Genomic_DNA"/>
</dbReference>
<dbReference type="AlphaFoldDB" id="A0A5N5G228"/>
<evidence type="ECO:0000313" key="2">
    <source>
        <dbReference type="EMBL" id="KAB2609187.1"/>
    </source>
</evidence>
<dbReference type="InterPro" id="IPR048355">
    <property type="entry name" value="MS_C"/>
</dbReference>
<dbReference type="Gene3D" id="1.20.1220.12">
    <property type="entry name" value="Malate synthase, domain III"/>
    <property type="match status" value="1"/>
</dbReference>
<reference evidence="3" key="2">
    <citation type="submission" date="2019-10" db="EMBL/GenBank/DDBJ databases">
        <title>A de novo genome assembly of a pear dwarfing rootstock.</title>
        <authorList>
            <person name="Wang F."/>
            <person name="Wang J."/>
            <person name="Li S."/>
            <person name="Zhang Y."/>
            <person name="Fang M."/>
            <person name="Ma L."/>
            <person name="Zhao Y."/>
            <person name="Jiang S."/>
        </authorList>
    </citation>
    <scope>NUCLEOTIDE SEQUENCE [LARGE SCALE GENOMIC DNA]</scope>
</reference>
<reference evidence="2 3" key="3">
    <citation type="submission" date="2019-11" db="EMBL/GenBank/DDBJ databases">
        <title>A de novo genome assembly of a pear dwarfing rootstock.</title>
        <authorList>
            <person name="Wang F."/>
            <person name="Wang J."/>
            <person name="Li S."/>
            <person name="Zhang Y."/>
            <person name="Fang M."/>
            <person name="Ma L."/>
            <person name="Zhao Y."/>
            <person name="Jiang S."/>
        </authorList>
    </citation>
    <scope>NUCLEOTIDE SEQUENCE [LARGE SCALE GENOMIC DNA]</scope>
    <source>
        <strain evidence="2">S2</strain>
        <tissue evidence="2">Leaf</tissue>
    </source>
</reference>
<protein>
    <submittedName>
        <fullName evidence="2">Malate synthase</fullName>
    </submittedName>
</protein>
<evidence type="ECO:0000259" key="1">
    <source>
        <dbReference type="Pfam" id="PF20659"/>
    </source>
</evidence>
<dbReference type="InterPro" id="IPR044856">
    <property type="entry name" value="Malate_synth_C_sf"/>
</dbReference>
<dbReference type="PANTHER" id="PTHR42902">
    <property type="entry name" value="MALATE SYNTHASE"/>
    <property type="match status" value="1"/>
</dbReference>
<dbReference type="GO" id="GO:0006097">
    <property type="term" value="P:glyoxylate cycle"/>
    <property type="evidence" value="ECO:0007669"/>
    <property type="project" value="UniProtKB-UniPathway"/>
</dbReference>
<accession>A0A5N5G228</accession>
<feature type="domain" description="Malate synthase C-terminal" evidence="1">
    <location>
        <begin position="1"/>
        <end position="91"/>
    </location>
</feature>
<dbReference type="Pfam" id="PF20659">
    <property type="entry name" value="MS_C"/>
    <property type="match status" value="1"/>
</dbReference>
<dbReference type="GO" id="GO:0005737">
    <property type="term" value="C:cytoplasm"/>
    <property type="evidence" value="ECO:0007669"/>
    <property type="project" value="TreeGrafter"/>
</dbReference>
<evidence type="ECO:0000313" key="3">
    <source>
        <dbReference type="Proteomes" id="UP000327157"/>
    </source>
</evidence>
<dbReference type="PANTHER" id="PTHR42902:SF1">
    <property type="entry name" value="MALATE SYNTHASE 1-RELATED"/>
    <property type="match status" value="1"/>
</dbReference>
<dbReference type="InterPro" id="IPR011076">
    <property type="entry name" value="Malate_synth_sf"/>
</dbReference>
<gene>
    <name evidence="2" type="ORF">D8674_012355</name>
</gene>